<dbReference type="AlphaFoldDB" id="A0A4Y5T3P6"/>
<name>A0A4Y5T3P6_CLOPF</name>
<keyword evidence="1" id="KW-0472">Membrane</keyword>
<protein>
    <submittedName>
        <fullName evidence="2">Uncharacterized protein</fullName>
    </submittedName>
</protein>
<reference evidence="2" key="1">
    <citation type="journal article" date="2019" name="Pathogens">
        <title>In silico Identification of Novel Toxin Homologs and Associated Mobile Genetic Elements in Clostridium perfringens.</title>
        <authorList>
            <person name="Lacey J.A."/>
            <person name="Johanesen P.A."/>
            <person name="Lyras D."/>
            <person name="Moore R.J."/>
        </authorList>
    </citation>
    <scope>NUCLEOTIDE SEQUENCE</scope>
    <source>
        <strain evidence="2">NCTC3182</strain>
    </source>
</reference>
<evidence type="ECO:0000256" key="1">
    <source>
        <dbReference type="SAM" id="Phobius"/>
    </source>
</evidence>
<proteinExistence type="predicted"/>
<feature type="transmembrane region" description="Helical" evidence="1">
    <location>
        <begin position="21"/>
        <end position="41"/>
    </location>
</feature>
<sequence>MDKNLNIYLKVYKESFDINEINKIANLMYYMSTIYILLLYLN</sequence>
<organism evidence="2">
    <name type="scientific">Clostridium perfringens</name>
    <dbReference type="NCBI Taxonomy" id="1502"/>
    <lineage>
        <taxon>Bacteria</taxon>
        <taxon>Bacillati</taxon>
        <taxon>Bacillota</taxon>
        <taxon>Clostridia</taxon>
        <taxon>Eubacteriales</taxon>
        <taxon>Clostridiaceae</taxon>
        <taxon>Clostridium</taxon>
    </lineage>
</organism>
<dbReference type="EMBL" id="MK285058">
    <property type="protein sequence ID" value="QDB01022.1"/>
    <property type="molecule type" value="Genomic_DNA"/>
</dbReference>
<keyword evidence="1" id="KW-0812">Transmembrane</keyword>
<keyword evidence="1" id="KW-1133">Transmembrane helix</keyword>
<accession>A0A4Y5T3P6</accession>
<evidence type="ECO:0000313" key="2">
    <source>
        <dbReference type="EMBL" id="QDB01022.1"/>
    </source>
</evidence>